<dbReference type="EMBL" id="PEBQ01000010">
    <property type="protein sequence ID" value="PHY95393.1"/>
    <property type="molecule type" value="Genomic_DNA"/>
</dbReference>
<reference evidence="1 2" key="1">
    <citation type="submission" date="2017-10" db="EMBL/GenBank/DDBJ databases">
        <title>Genomic analysis of the genus Acetobacter.</title>
        <authorList>
            <person name="Kim K.H."/>
            <person name="Chun B.H."/>
            <person name="Son A.R."/>
            <person name="Jeon C.O."/>
        </authorList>
    </citation>
    <scope>NUCLEOTIDE SEQUENCE [LARGE SCALE GENOMIC DNA]</scope>
    <source>
        <strain evidence="1 2">LHT 2458</strain>
    </source>
</reference>
<protein>
    <submittedName>
        <fullName evidence="1">Uncharacterized protein</fullName>
    </submittedName>
</protein>
<organism evidence="1 2">
    <name type="scientific">Acetobacter pomorum</name>
    <dbReference type="NCBI Taxonomy" id="65959"/>
    <lineage>
        <taxon>Bacteria</taxon>
        <taxon>Pseudomonadati</taxon>
        <taxon>Pseudomonadota</taxon>
        <taxon>Alphaproteobacteria</taxon>
        <taxon>Acetobacterales</taxon>
        <taxon>Acetobacteraceae</taxon>
        <taxon>Acetobacter</taxon>
    </lineage>
</organism>
<keyword evidence="2" id="KW-1185">Reference proteome</keyword>
<sequence>MPVTVDHDPVAIMNSLKNIAQQKLSTQTLSDFINNQTDQVTTDLTNLLQQGVLNDDTNLQAQSQMMDAQDKRQVMLRVEDEKLHATEQSAQGPAGCNIITEVVGDAQVGAARSQWRAEIANGALDYYSEIDTTGKDRSPEKVIQATLTSHCEKSAGALDVSSGMCGNKTQSSLTTDTGTSISPQTGHDLNIQLLSHPRSDTLDHNEIQQVNSLIRTAILASPPPPPPNNSGSSAANRAAYLKRMSIIAQNSQAIDVLSRLAADEAPLPGSDPTGSDFDDSDTSLHTWAERTAASVAGYLPSNNFPHGVSYSAAQKLRSKSWYMNPQFTLAESSANEAQNVKDLTMMTAWHVMQSQEILETLQQISLSLAFILADKQEDRMNSM</sequence>
<proteinExistence type="predicted"/>
<gene>
    <name evidence="1" type="ORF">CSR02_01265</name>
</gene>
<comment type="caution">
    <text evidence="1">The sequence shown here is derived from an EMBL/GenBank/DDBJ whole genome shotgun (WGS) entry which is preliminary data.</text>
</comment>
<accession>A0A2G4RFP8</accession>
<dbReference type="Proteomes" id="UP000228751">
    <property type="component" value="Unassembled WGS sequence"/>
</dbReference>
<evidence type="ECO:0000313" key="2">
    <source>
        <dbReference type="Proteomes" id="UP000228751"/>
    </source>
</evidence>
<dbReference type="AlphaFoldDB" id="A0A2G4RFP8"/>
<name>A0A2G4RFP8_9PROT</name>
<evidence type="ECO:0000313" key="1">
    <source>
        <dbReference type="EMBL" id="PHY95393.1"/>
    </source>
</evidence>